<evidence type="ECO:0000259" key="5">
    <source>
        <dbReference type="SMART" id="SM00849"/>
    </source>
</evidence>
<feature type="domain" description="Metallo-beta-lactamase" evidence="5">
    <location>
        <begin position="12"/>
        <end position="192"/>
    </location>
</feature>
<gene>
    <name evidence="6" type="ORF">E1956_02175</name>
</gene>
<evidence type="ECO:0000256" key="4">
    <source>
        <dbReference type="ARBA" id="ARBA00022833"/>
    </source>
</evidence>
<dbReference type="Gene3D" id="3.60.15.10">
    <property type="entry name" value="Ribonuclease Z/Hydroxyacylglutathione hydrolase-like"/>
    <property type="match status" value="1"/>
</dbReference>
<dbReference type="OrthoDB" id="9802991at2"/>
<dbReference type="SMART" id="SM00849">
    <property type="entry name" value="Lactamase_B"/>
    <property type="match status" value="1"/>
</dbReference>
<protein>
    <submittedName>
        <fullName evidence="6">MBL fold metallo-hydrolase</fullName>
    </submittedName>
</protein>
<keyword evidence="3 6" id="KW-0378">Hydrolase</keyword>
<dbReference type="SUPFAM" id="SSF56281">
    <property type="entry name" value="Metallo-hydrolase/oxidoreductase"/>
    <property type="match status" value="1"/>
</dbReference>
<dbReference type="GO" id="GO:0046872">
    <property type="term" value="F:metal ion binding"/>
    <property type="evidence" value="ECO:0007669"/>
    <property type="project" value="UniProtKB-KW"/>
</dbReference>
<keyword evidence="2" id="KW-0479">Metal-binding</keyword>
<sequence length="225" mass="24499">MKVTLIPVTPFQQNCSLLVCEATGRAAVVDPGGDLDHIEAEIARQGVQLEKVLLTHGHLDHCAGAKELAEKFGVPIIGPQEDERFWIDQLPQQSVRFGFGHAQAFEPDRWLADGDTVQVGEEELEVYHCPGHTPGHVVFFSRKHQLALVGDVLFAGSIGRTDFPRGNHADLIRSIREKLWPLGNDVTFVPGHGPVSTFGEERRTNPYVADSVPGVSGGASQAPWG</sequence>
<accession>A0A4P7CKB3</accession>
<keyword evidence="4" id="KW-0862">Zinc</keyword>
<dbReference type="Pfam" id="PF00753">
    <property type="entry name" value="Lactamase_B"/>
    <property type="match status" value="1"/>
</dbReference>
<reference evidence="6 7" key="1">
    <citation type="submission" date="2019-03" db="EMBL/GenBank/DDBJ databases">
        <title>Paraburkholderia sp. 7MH5, isolated from subtropical forest soil.</title>
        <authorList>
            <person name="Gao Z.-H."/>
            <person name="Qiu L.-H."/>
        </authorList>
    </citation>
    <scope>NUCLEOTIDE SEQUENCE [LARGE SCALE GENOMIC DNA]</scope>
    <source>
        <strain evidence="6 7">7MH5</strain>
    </source>
</reference>
<dbReference type="PANTHER" id="PTHR46233">
    <property type="entry name" value="HYDROXYACYLGLUTATHIONE HYDROLASE GLOC"/>
    <property type="match status" value="1"/>
</dbReference>
<name>A0A4P7CKB3_9BURK</name>
<evidence type="ECO:0000256" key="3">
    <source>
        <dbReference type="ARBA" id="ARBA00022801"/>
    </source>
</evidence>
<dbReference type="InterPro" id="IPR051453">
    <property type="entry name" value="MBL_Glyoxalase_II"/>
</dbReference>
<evidence type="ECO:0000256" key="2">
    <source>
        <dbReference type="ARBA" id="ARBA00022723"/>
    </source>
</evidence>
<dbReference type="EMBL" id="CP038148">
    <property type="protein sequence ID" value="QBQ96098.1"/>
    <property type="molecule type" value="Genomic_DNA"/>
</dbReference>
<evidence type="ECO:0000313" key="7">
    <source>
        <dbReference type="Proteomes" id="UP000295727"/>
    </source>
</evidence>
<evidence type="ECO:0000256" key="1">
    <source>
        <dbReference type="ARBA" id="ARBA00001947"/>
    </source>
</evidence>
<dbReference type="PANTHER" id="PTHR46233:SF3">
    <property type="entry name" value="HYDROXYACYLGLUTATHIONE HYDROLASE GLOC"/>
    <property type="match status" value="1"/>
</dbReference>
<dbReference type="InterPro" id="IPR001279">
    <property type="entry name" value="Metallo-B-lactamas"/>
</dbReference>
<dbReference type="InterPro" id="IPR036866">
    <property type="entry name" value="RibonucZ/Hydroxyglut_hydro"/>
</dbReference>
<dbReference type="KEGG" id="ppai:E1956_02175"/>
<proteinExistence type="predicted"/>
<comment type="cofactor">
    <cofactor evidence="1">
        <name>Zn(2+)</name>
        <dbReference type="ChEBI" id="CHEBI:29105"/>
    </cofactor>
</comment>
<dbReference type="Proteomes" id="UP000295727">
    <property type="component" value="Chromosome 1"/>
</dbReference>
<evidence type="ECO:0000313" key="6">
    <source>
        <dbReference type="EMBL" id="QBQ96098.1"/>
    </source>
</evidence>
<dbReference type="CDD" id="cd07737">
    <property type="entry name" value="YcbL-like_MBL-fold"/>
    <property type="match status" value="1"/>
</dbReference>
<dbReference type="GO" id="GO:0016787">
    <property type="term" value="F:hydrolase activity"/>
    <property type="evidence" value="ECO:0007669"/>
    <property type="project" value="UniProtKB-KW"/>
</dbReference>
<organism evidence="6 7">
    <name type="scientific">Paraburkholderia pallida</name>
    <dbReference type="NCBI Taxonomy" id="2547399"/>
    <lineage>
        <taxon>Bacteria</taxon>
        <taxon>Pseudomonadati</taxon>
        <taxon>Pseudomonadota</taxon>
        <taxon>Betaproteobacteria</taxon>
        <taxon>Burkholderiales</taxon>
        <taxon>Burkholderiaceae</taxon>
        <taxon>Paraburkholderia</taxon>
    </lineage>
</organism>
<dbReference type="RefSeq" id="WP_134747010.1">
    <property type="nucleotide sequence ID" value="NZ_CP038148.1"/>
</dbReference>
<keyword evidence="7" id="KW-1185">Reference proteome</keyword>
<dbReference type="AlphaFoldDB" id="A0A4P7CKB3"/>